<name>A0ACC2GT69_DALPE</name>
<evidence type="ECO:0000313" key="2">
    <source>
        <dbReference type="Proteomes" id="UP001157502"/>
    </source>
</evidence>
<evidence type="ECO:0000313" key="1">
    <source>
        <dbReference type="EMBL" id="KAJ8006777.1"/>
    </source>
</evidence>
<sequence>MEGYKTVCLMTLLVALLSEESHSQLNVCGIPPLNTRIVGGQTATDGSWPWQVSIQSTGSHFCGGSLINNQWVLTAAHCFSSTHANLKVVLGLQNLQGSNPNSLTLSVSQIIIHPNYNSQTNDNDLCLLQLSSTVTFNNYIQPVCLAASVSTFYSGTTSWVTGWGTTSSGGLLANSLQEVSVPVVGNRQCNCNYGVGSITNNMICAGLSAGGKDSCQGDSGGPMVSKQSGRWIQAGIVSFGNGCAKPNVPGVYARVSQYQTWINSMISTNQPGFVPFCSNGTDSDLSITCNGLPAATPSTSATCISLTAPVVCGNAPLNSGPAGGTSLATAGLWPWIASLQTNGVHVCGGTLVSSDSVLSDAGCVSSQPNASQWTVILGRLNQNAINPNEVKLNVINITMSHQTGNNVAILRLASQPTLSNYIQPICLDQGAKSFSNGTTCWAAGWATGRGGANQTLQQIQTSLVNCVNVSSTGNICTGTVALQQGDVGGPLMCKQGSSWFQTAVLTLPSNSTISTSSSKRRRRDVRDAIQVYTNITNFKDFLMTNLGALLLPNSGDSLAGTPFSLILILLFSLSSVLLLG</sequence>
<organism evidence="1 2">
    <name type="scientific">Dallia pectoralis</name>
    <name type="common">Alaska blackfish</name>
    <dbReference type="NCBI Taxonomy" id="75939"/>
    <lineage>
        <taxon>Eukaryota</taxon>
        <taxon>Metazoa</taxon>
        <taxon>Chordata</taxon>
        <taxon>Craniata</taxon>
        <taxon>Vertebrata</taxon>
        <taxon>Euteleostomi</taxon>
        <taxon>Actinopterygii</taxon>
        <taxon>Neopterygii</taxon>
        <taxon>Teleostei</taxon>
        <taxon>Protacanthopterygii</taxon>
        <taxon>Esociformes</taxon>
        <taxon>Umbridae</taxon>
        <taxon>Dallia</taxon>
    </lineage>
</organism>
<dbReference type="EMBL" id="CM055736">
    <property type="protein sequence ID" value="KAJ8006777.1"/>
    <property type="molecule type" value="Genomic_DNA"/>
</dbReference>
<accession>A0ACC2GT69</accession>
<comment type="caution">
    <text evidence="1">The sequence shown here is derived from an EMBL/GenBank/DDBJ whole genome shotgun (WGS) entry which is preliminary data.</text>
</comment>
<keyword evidence="2" id="KW-1185">Reference proteome</keyword>
<gene>
    <name evidence="1" type="ORF">DPEC_G00110740</name>
</gene>
<dbReference type="Proteomes" id="UP001157502">
    <property type="component" value="Chromosome 9"/>
</dbReference>
<protein>
    <submittedName>
        <fullName evidence="1">Uncharacterized protein</fullName>
    </submittedName>
</protein>
<reference evidence="1" key="1">
    <citation type="submission" date="2021-05" db="EMBL/GenBank/DDBJ databases">
        <authorList>
            <person name="Pan Q."/>
            <person name="Jouanno E."/>
            <person name="Zahm M."/>
            <person name="Klopp C."/>
            <person name="Cabau C."/>
            <person name="Louis A."/>
            <person name="Berthelot C."/>
            <person name="Parey E."/>
            <person name="Roest Crollius H."/>
            <person name="Montfort J."/>
            <person name="Robinson-Rechavi M."/>
            <person name="Bouchez O."/>
            <person name="Lampietro C."/>
            <person name="Lopez Roques C."/>
            <person name="Donnadieu C."/>
            <person name="Postlethwait J."/>
            <person name="Bobe J."/>
            <person name="Dillon D."/>
            <person name="Chandos A."/>
            <person name="von Hippel F."/>
            <person name="Guiguen Y."/>
        </authorList>
    </citation>
    <scope>NUCLEOTIDE SEQUENCE</scope>
    <source>
        <strain evidence="1">YG-Jan2019</strain>
    </source>
</reference>
<proteinExistence type="predicted"/>